<comment type="caution">
    <text evidence="2">The sequence shown here is derived from an EMBL/GenBank/DDBJ whole genome shotgun (WGS) entry which is preliminary data.</text>
</comment>
<evidence type="ECO:0000313" key="2">
    <source>
        <dbReference type="EMBL" id="KAJ1112918.1"/>
    </source>
</evidence>
<dbReference type="AlphaFoldDB" id="A0AAV7NI89"/>
<proteinExistence type="predicted"/>
<sequence>MIGVRHSRPALHSNDARTNAHKEFTKHPRLAGQRRVRRVTWCASLQTFTERPRLPGQLHVRCVTWCTSLQSSVSQAAREDAESAHKGFTGELAHITHETTNRKVSRAERRAKIALLSKSLPN</sequence>
<protein>
    <submittedName>
        <fullName evidence="2">Uncharacterized protein</fullName>
    </submittedName>
</protein>
<dbReference type="Proteomes" id="UP001066276">
    <property type="component" value="Chromosome 8"/>
</dbReference>
<organism evidence="2 3">
    <name type="scientific">Pleurodeles waltl</name>
    <name type="common">Iberian ribbed newt</name>
    <dbReference type="NCBI Taxonomy" id="8319"/>
    <lineage>
        <taxon>Eukaryota</taxon>
        <taxon>Metazoa</taxon>
        <taxon>Chordata</taxon>
        <taxon>Craniata</taxon>
        <taxon>Vertebrata</taxon>
        <taxon>Euteleostomi</taxon>
        <taxon>Amphibia</taxon>
        <taxon>Batrachia</taxon>
        <taxon>Caudata</taxon>
        <taxon>Salamandroidea</taxon>
        <taxon>Salamandridae</taxon>
        <taxon>Pleurodelinae</taxon>
        <taxon>Pleurodeles</taxon>
    </lineage>
</organism>
<reference evidence="2" key="1">
    <citation type="journal article" date="2022" name="bioRxiv">
        <title>Sequencing and chromosome-scale assembly of the giantPleurodeles waltlgenome.</title>
        <authorList>
            <person name="Brown T."/>
            <person name="Elewa A."/>
            <person name="Iarovenko S."/>
            <person name="Subramanian E."/>
            <person name="Araus A.J."/>
            <person name="Petzold A."/>
            <person name="Susuki M."/>
            <person name="Suzuki K.-i.T."/>
            <person name="Hayashi T."/>
            <person name="Toyoda A."/>
            <person name="Oliveira C."/>
            <person name="Osipova E."/>
            <person name="Leigh N.D."/>
            <person name="Simon A."/>
            <person name="Yun M.H."/>
        </authorList>
    </citation>
    <scope>NUCLEOTIDE SEQUENCE</scope>
    <source>
        <strain evidence="2">20211129_DDA</strain>
        <tissue evidence="2">Liver</tissue>
    </source>
</reference>
<gene>
    <name evidence="2" type="ORF">NDU88_001179</name>
</gene>
<name>A0AAV7NI89_PLEWA</name>
<dbReference type="EMBL" id="JANPWB010000012">
    <property type="protein sequence ID" value="KAJ1112918.1"/>
    <property type="molecule type" value="Genomic_DNA"/>
</dbReference>
<keyword evidence="3" id="KW-1185">Reference proteome</keyword>
<accession>A0AAV7NI89</accession>
<feature type="compositionally biased region" description="Basic and acidic residues" evidence="1">
    <location>
        <begin position="14"/>
        <end position="26"/>
    </location>
</feature>
<evidence type="ECO:0000313" key="3">
    <source>
        <dbReference type="Proteomes" id="UP001066276"/>
    </source>
</evidence>
<evidence type="ECO:0000256" key="1">
    <source>
        <dbReference type="SAM" id="MobiDB-lite"/>
    </source>
</evidence>
<feature type="region of interest" description="Disordered" evidence="1">
    <location>
        <begin position="1"/>
        <end position="27"/>
    </location>
</feature>